<evidence type="ECO:0000313" key="3">
    <source>
        <dbReference type="Proteomes" id="UP000683575"/>
    </source>
</evidence>
<dbReference type="KEGG" id="nps:KRR39_21995"/>
<name>A0A975SY82_9ACTN</name>
<evidence type="ECO:0000256" key="1">
    <source>
        <dbReference type="SAM" id="MobiDB-lite"/>
    </source>
</evidence>
<feature type="region of interest" description="Disordered" evidence="1">
    <location>
        <begin position="1"/>
        <end position="68"/>
    </location>
</feature>
<accession>A0A975SY82</accession>
<gene>
    <name evidence="2" type="ORF">KRR39_21995</name>
</gene>
<dbReference type="AlphaFoldDB" id="A0A975SY82"/>
<dbReference type="RefSeq" id="WP_216939502.1">
    <property type="nucleotide sequence ID" value="NZ_CP077062.1"/>
</dbReference>
<feature type="compositionally biased region" description="Basic and acidic residues" evidence="1">
    <location>
        <begin position="34"/>
        <end position="68"/>
    </location>
</feature>
<protein>
    <submittedName>
        <fullName evidence="2">Uncharacterized protein</fullName>
    </submittedName>
</protein>
<keyword evidence="3" id="KW-1185">Reference proteome</keyword>
<dbReference type="EMBL" id="CP077062">
    <property type="protein sequence ID" value="QWZ07992.1"/>
    <property type="molecule type" value="Genomic_DNA"/>
</dbReference>
<dbReference type="Proteomes" id="UP000683575">
    <property type="component" value="Chromosome"/>
</dbReference>
<organism evidence="2 3">
    <name type="scientific">Nocardioides panacis</name>
    <dbReference type="NCBI Taxonomy" id="2849501"/>
    <lineage>
        <taxon>Bacteria</taxon>
        <taxon>Bacillati</taxon>
        <taxon>Actinomycetota</taxon>
        <taxon>Actinomycetes</taxon>
        <taxon>Propionibacteriales</taxon>
        <taxon>Nocardioidaceae</taxon>
        <taxon>Nocardioides</taxon>
    </lineage>
</organism>
<reference evidence="2" key="1">
    <citation type="submission" date="2021-06" db="EMBL/GenBank/DDBJ databases">
        <title>Complete genome sequence of Nocardioides sp. G188.</title>
        <authorList>
            <person name="Im W.-T."/>
        </authorList>
    </citation>
    <scope>NUCLEOTIDE SEQUENCE</scope>
    <source>
        <strain evidence="2">G188</strain>
    </source>
</reference>
<evidence type="ECO:0000313" key="2">
    <source>
        <dbReference type="EMBL" id="QWZ07992.1"/>
    </source>
</evidence>
<proteinExistence type="predicted"/>
<sequence length="135" mass="15509">MPEQDPRLRAALESSRRETADAVSSLRSMAASIRQEHEKFKQERDKRQEDRVKAARDGELGRDAQRLQQRIDLRETTWEDVLSGRDTHPSAARARHDLQRNLPLMAAQAQQDPDVVEADLEARAAQVRLREEMEG</sequence>
<feature type="compositionally biased region" description="Basic and acidic residues" evidence="1">
    <location>
        <begin position="1"/>
        <end position="20"/>
    </location>
</feature>